<dbReference type="Gene3D" id="3.40.710.10">
    <property type="entry name" value="DD-peptidase/beta-lactamase superfamily"/>
    <property type="match status" value="1"/>
</dbReference>
<gene>
    <name evidence="2" type="ORF">RI536_12840</name>
</gene>
<evidence type="ECO:0000313" key="2">
    <source>
        <dbReference type="EMBL" id="MDT6990966.1"/>
    </source>
</evidence>
<evidence type="ECO:0000313" key="3">
    <source>
        <dbReference type="Proteomes" id="UP001267003"/>
    </source>
</evidence>
<dbReference type="InterPro" id="IPR001466">
    <property type="entry name" value="Beta-lactam-related"/>
</dbReference>
<sequence>MKSHTKKIAVTLLLLMILGVAIFTGTKVVETFTANKSTVTTKTVVSQQLERSLLERTSLDTVKLNNADKKKLSENNRTLSKRQFIGAFIGVRGNKLVYSWRNGYSNTNPNTSFNINSSILVGSYQTVLDQALLLSLVDQGKIKVTDKLSEYQMKGDIFKKITVKQLLNNESNLYIRKSLISNVQNPKNQSYSSSLFKQDKNSESGWVTADSFIKRMLIANATSQSYENAFDQLIVNKFGLSNTRFFSSKQAYTNDIASYDKKIINDQRVQTKKITIKKSQLKGNTLRMSLADITLLLNGIEKNELFSSKYNSYFNDNINDLNSGYVDGSTITYHATISGQTLAVKSNVKTQRTVVLITNYADSNISLSTRLSELYRIL</sequence>
<proteinExistence type="predicted"/>
<reference evidence="2" key="1">
    <citation type="submission" date="2023-08" db="EMBL/GenBank/DDBJ databases">
        <authorList>
            <person name="Page C.A."/>
            <person name="Perez-Diaz I.M."/>
        </authorList>
    </citation>
    <scope>NUCLEOTIDE SEQUENCE</scope>
    <source>
        <strain evidence="2">7.8.46</strain>
    </source>
</reference>
<feature type="domain" description="Beta-lactamase-related" evidence="1">
    <location>
        <begin position="82"/>
        <end position="261"/>
    </location>
</feature>
<dbReference type="InterPro" id="IPR012338">
    <property type="entry name" value="Beta-lactam/transpept-like"/>
</dbReference>
<dbReference type="AlphaFoldDB" id="A0AAW8VYU7"/>
<dbReference type="GO" id="GO:0016787">
    <property type="term" value="F:hydrolase activity"/>
    <property type="evidence" value="ECO:0007669"/>
    <property type="project" value="UniProtKB-KW"/>
</dbReference>
<keyword evidence="2" id="KW-0378">Hydrolase</keyword>
<dbReference type="EC" id="3.1.1.103" evidence="2"/>
<dbReference type="SUPFAM" id="SSF56601">
    <property type="entry name" value="beta-lactamase/transpeptidase-like"/>
    <property type="match status" value="1"/>
</dbReference>
<accession>A0AAW8VYU7</accession>
<dbReference type="RefSeq" id="WP_209042518.1">
    <property type="nucleotide sequence ID" value="NZ_JAGHKR010000017.1"/>
</dbReference>
<dbReference type="EMBL" id="JAVLAQ010000001">
    <property type="protein sequence ID" value="MDT6990966.1"/>
    <property type="molecule type" value="Genomic_DNA"/>
</dbReference>
<dbReference type="Pfam" id="PF00144">
    <property type="entry name" value="Beta-lactamase"/>
    <property type="match status" value="1"/>
</dbReference>
<comment type="caution">
    <text evidence="2">The sequence shown here is derived from an EMBL/GenBank/DDBJ whole genome shotgun (WGS) entry which is preliminary data.</text>
</comment>
<evidence type="ECO:0000259" key="1">
    <source>
        <dbReference type="Pfam" id="PF00144"/>
    </source>
</evidence>
<organism evidence="2 3">
    <name type="scientific">Lactiplantibacillus pentosus</name>
    <name type="common">Lactobacillus pentosus</name>
    <dbReference type="NCBI Taxonomy" id="1589"/>
    <lineage>
        <taxon>Bacteria</taxon>
        <taxon>Bacillati</taxon>
        <taxon>Bacillota</taxon>
        <taxon>Bacilli</taxon>
        <taxon>Lactobacillales</taxon>
        <taxon>Lactobacillaceae</taxon>
        <taxon>Lactiplantibacillus</taxon>
    </lineage>
</organism>
<protein>
    <submittedName>
        <fullName evidence="2">Serine hydrolase domain-containing protein</fullName>
        <ecNumber evidence="2">3.1.1.103</ecNumber>
    </submittedName>
</protein>
<dbReference type="Proteomes" id="UP001267003">
    <property type="component" value="Unassembled WGS sequence"/>
</dbReference>
<name>A0AAW8VYU7_LACPE</name>